<sequence>MTSLASWLIALSALIVLTLGALHLLYTFRGPKLRPRDASLEARMKEVHPVLTRQTTMWKSWIGFNASHSHGAIFFGLMYGYLALVQRTLLFGSLFLQLTGLAMLAGYAVLGKRYWFSIPYRCILVATAFYAAALVLARV</sequence>
<dbReference type="NCBIfam" id="NF047765">
    <property type="entry name" value="LIC_13387_fam"/>
    <property type="match status" value="1"/>
</dbReference>
<keyword evidence="1" id="KW-0472">Membrane</keyword>
<dbReference type="GO" id="GO:0008233">
    <property type="term" value="F:peptidase activity"/>
    <property type="evidence" value="ECO:0007669"/>
    <property type="project" value="UniProtKB-KW"/>
</dbReference>
<feature type="transmembrane region" description="Helical" evidence="1">
    <location>
        <begin position="61"/>
        <end position="82"/>
    </location>
</feature>
<evidence type="ECO:0000313" key="3">
    <source>
        <dbReference type="Proteomes" id="UP001254759"/>
    </source>
</evidence>
<keyword evidence="1" id="KW-1133">Transmembrane helix</keyword>
<gene>
    <name evidence="2" type="ORF">J2W94_001345</name>
</gene>
<dbReference type="RefSeq" id="WP_310091378.1">
    <property type="nucleotide sequence ID" value="NZ_JAVDTT010000001.1"/>
</dbReference>
<keyword evidence="2" id="KW-0645">Protease</keyword>
<feature type="transmembrane region" description="Helical" evidence="1">
    <location>
        <begin position="118"/>
        <end position="137"/>
    </location>
</feature>
<accession>A0ABU1RQN0</accession>
<name>A0ABU1RQN0_9GAMM</name>
<evidence type="ECO:0000256" key="1">
    <source>
        <dbReference type="SAM" id="Phobius"/>
    </source>
</evidence>
<reference evidence="2 3" key="1">
    <citation type="submission" date="2023-07" db="EMBL/GenBank/DDBJ databases">
        <title>Sorghum-associated microbial communities from plants grown in Nebraska, USA.</title>
        <authorList>
            <person name="Schachtman D."/>
        </authorList>
    </citation>
    <scope>NUCLEOTIDE SEQUENCE [LARGE SCALE GENOMIC DNA]</scope>
    <source>
        <strain evidence="2 3">BE107</strain>
    </source>
</reference>
<feature type="transmembrane region" description="Helical" evidence="1">
    <location>
        <begin position="6"/>
        <end position="26"/>
    </location>
</feature>
<dbReference type="GO" id="GO:0006508">
    <property type="term" value="P:proteolysis"/>
    <property type="evidence" value="ECO:0007669"/>
    <property type="project" value="UniProtKB-KW"/>
</dbReference>
<proteinExistence type="predicted"/>
<dbReference type="EMBL" id="JAVDTT010000001">
    <property type="protein sequence ID" value="MDR6841081.1"/>
    <property type="molecule type" value="Genomic_DNA"/>
</dbReference>
<evidence type="ECO:0000313" key="2">
    <source>
        <dbReference type="EMBL" id="MDR6841081.1"/>
    </source>
</evidence>
<dbReference type="Proteomes" id="UP001254759">
    <property type="component" value="Unassembled WGS sequence"/>
</dbReference>
<comment type="caution">
    <text evidence="2">The sequence shown here is derived from an EMBL/GenBank/DDBJ whole genome shotgun (WGS) entry which is preliminary data.</text>
</comment>
<dbReference type="InterPro" id="IPR058068">
    <property type="entry name" value="LIC_13387-like"/>
</dbReference>
<keyword evidence="3" id="KW-1185">Reference proteome</keyword>
<keyword evidence="2" id="KW-0378">Hydrolase</keyword>
<organism evidence="2 3">
    <name type="scientific">Pseudoxanthomonas sacheonensis</name>
    <dbReference type="NCBI Taxonomy" id="443615"/>
    <lineage>
        <taxon>Bacteria</taxon>
        <taxon>Pseudomonadati</taxon>
        <taxon>Pseudomonadota</taxon>
        <taxon>Gammaproteobacteria</taxon>
        <taxon>Lysobacterales</taxon>
        <taxon>Lysobacteraceae</taxon>
        <taxon>Pseudoxanthomonas</taxon>
    </lineage>
</organism>
<feature type="transmembrane region" description="Helical" evidence="1">
    <location>
        <begin position="88"/>
        <end position="111"/>
    </location>
</feature>
<protein>
    <submittedName>
        <fullName evidence="2">Membrane protein implicated in regulation of membrane protease activity</fullName>
    </submittedName>
</protein>
<keyword evidence="1" id="KW-0812">Transmembrane</keyword>